<evidence type="ECO:0000313" key="6">
    <source>
        <dbReference type="EMBL" id="KRG21454.1"/>
    </source>
</evidence>
<keyword evidence="6" id="KW-0560">Oxidoreductase</keyword>
<dbReference type="InterPro" id="IPR012093">
    <property type="entry name" value="Pirin"/>
</dbReference>
<dbReference type="Pfam" id="PF02678">
    <property type="entry name" value="Pirin"/>
    <property type="match status" value="1"/>
</dbReference>
<name>A0A0Q9YWZ6_9GAMM</name>
<dbReference type="SUPFAM" id="SSF51182">
    <property type="entry name" value="RmlC-like cupins"/>
    <property type="match status" value="1"/>
</dbReference>
<reference evidence="6" key="1">
    <citation type="submission" date="2015-09" db="EMBL/GenBank/DDBJ databases">
        <title>Draft Genome Sequences of Two Novel Amoeba-resistant Intranuclear Bacteria, Candidatus Berkiella cookevillensis and Candidatus Berkiella aquae.</title>
        <authorList>
            <person name="Mehari Y.T."/>
            <person name="Arivett B.A."/>
            <person name="Farone A.L."/>
            <person name="Gunderson J.H."/>
            <person name="Farone M.B."/>
        </authorList>
    </citation>
    <scope>NUCLEOTIDE SEQUENCE [LARGE SCALE GENOMIC DNA]</scope>
    <source>
        <strain evidence="6">HT99</strain>
    </source>
</reference>
<dbReference type="EMBL" id="LKAJ02000001">
    <property type="protein sequence ID" value="MCS5711021.1"/>
    <property type="molecule type" value="Genomic_DNA"/>
</dbReference>
<dbReference type="EC" id="1.13.11.24" evidence="6"/>
<feature type="domain" description="Pirin C-terminal" evidence="5">
    <location>
        <begin position="182"/>
        <end position="301"/>
    </location>
</feature>
<dbReference type="PANTHER" id="PTHR13903:SF8">
    <property type="entry name" value="PIRIN"/>
    <property type="match status" value="1"/>
</dbReference>
<reference evidence="7" key="3">
    <citation type="submission" date="2021-06" db="EMBL/GenBank/DDBJ databases">
        <title>Genomic Description and Analysis of Intracellular Bacteria, Candidatus Berkiella cookevillensis and Candidatus Berkiella aquae.</title>
        <authorList>
            <person name="Kidane D.T."/>
            <person name="Mehari Y.T."/>
            <person name="Rice F.C."/>
            <person name="Arivett B.A."/>
            <person name="Farone A.L."/>
            <person name="Berk S.G."/>
            <person name="Farone M.B."/>
        </authorList>
    </citation>
    <scope>NUCLEOTIDE SEQUENCE</scope>
    <source>
        <strain evidence="7">HT99</strain>
    </source>
</reference>
<accession>A0A0Q9YWZ6</accession>
<dbReference type="Pfam" id="PF05726">
    <property type="entry name" value="Pirin_C"/>
    <property type="match status" value="1"/>
</dbReference>
<keyword evidence="8" id="KW-1185">Reference proteome</keyword>
<dbReference type="RefSeq" id="WP_075066251.1">
    <property type="nucleotide sequence ID" value="NZ_LKAJ02000001.1"/>
</dbReference>
<keyword evidence="2" id="KW-0479">Metal-binding</keyword>
<feature type="domain" description="Pirin N-terminal" evidence="4">
    <location>
        <begin position="25"/>
        <end position="125"/>
    </location>
</feature>
<dbReference type="OrthoDB" id="9780903at2"/>
<dbReference type="InterPro" id="IPR008778">
    <property type="entry name" value="Pirin_C_dom"/>
</dbReference>
<comment type="caution">
    <text evidence="6">The sequence shown here is derived from an EMBL/GenBank/DDBJ whole genome shotgun (WGS) entry which is preliminary data.</text>
</comment>
<reference evidence="7" key="2">
    <citation type="journal article" date="2016" name="Genome Announc.">
        <title>Draft Genome Sequences of Two Novel Amoeba-Resistant Intranuclear Bacteria, 'Candidatus Berkiella cookevillensis' and 'Candidatus Berkiella aquae'.</title>
        <authorList>
            <person name="Mehari Y.T."/>
            <person name="Arivett B.A."/>
            <person name="Farone A.L."/>
            <person name="Gunderson J.H."/>
            <person name="Farone M.B."/>
        </authorList>
    </citation>
    <scope>NUCLEOTIDE SEQUENCE</scope>
    <source>
        <strain evidence="7">HT99</strain>
    </source>
</reference>
<dbReference type="InterPro" id="IPR003829">
    <property type="entry name" value="Pirin_N_dom"/>
</dbReference>
<protein>
    <submittedName>
        <fullName evidence="7">Pirin family protein</fullName>
    </submittedName>
    <submittedName>
        <fullName evidence="6">Quercetin 2,3-dioxygenase</fullName>
        <ecNumber evidence="6">1.13.11.24</ecNumber>
    </submittedName>
</protein>
<evidence type="ECO:0000256" key="2">
    <source>
        <dbReference type="PIRSR" id="PIRSR006232-1"/>
    </source>
</evidence>
<sequence>MSEQTIVRAIKKVWKSQPTIEGAGVHLKRVFGFQELPLLDPFLLLDDFRSENPRDYKAGFPWHPHRGIETITYVLDGDVEHGDSLGNRGMISAGDIQWMTAGSGIIHQEMPQGNRKGEMLGFQLWANLPAKSKMMAPRYQEIKRNDIPVLTTPDGIKIRIVCGTVDSISGPVKDVMSEPEFLDVEIPAGKAFTHSIDASHTVFAYVIDGRGYFDPKRSPFSHEAYGDNYFDMEPPCACENGTLVLYGPGAKVNIITDTESVRFLLISGKPLQEPIAWYGPIVMNSQEELKNAFQELQAGTFIKGE</sequence>
<proteinExistence type="inferred from homology"/>
<feature type="binding site" evidence="2">
    <location>
        <position position="65"/>
    </location>
    <ligand>
        <name>Fe cation</name>
        <dbReference type="ChEBI" id="CHEBI:24875"/>
    </ligand>
</feature>
<dbReference type="PIRSF" id="PIRSF006232">
    <property type="entry name" value="Pirin"/>
    <property type="match status" value="1"/>
</dbReference>
<feature type="binding site" evidence="2">
    <location>
        <position position="107"/>
    </location>
    <ligand>
        <name>Fe cation</name>
        <dbReference type="ChEBI" id="CHEBI:24875"/>
    </ligand>
</feature>
<evidence type="ECO:0000256" key="1">
    <source>
        <dbReference type="ARBA" id="ARBA00008416"/>
    </source>
</evidence>
<dbReference type="Gene3D" id="2.60.120.10">
    <property type="entry name" value="Jelly Rolls"/>
    <property type="match status" value="2"/>
</dbReference>
<dbReference type="PANTHER" id="PTHR13903">
    <property type="entry name" value="PIRIN-RELATED"/>
    <property type="match status" value="1"/>
</dbReference>
<gene>
    <name evidence="6" type="primary">yhhW_1</name>
    <name evidence="7" type="ORF">HT99x_006230</name>
    <name evidence="6" type="ORF">HT99x_01631</name>
</gene>
<keyword evidence="6" id="KW-0223">Dioxygenase</keyword>
<dbReference type="GO" id="GO:0046872">
    <property type="term" value="F:metal ion binding"/>
    <property type="evidence" value="ECO:0007669"/>
    <property type="project" value="UniProtKB-KW"/>
</dbReference>
<organism evidence="6">
    <name type="scientific">Candidatus Berkiella aquae</name>
    <dbReference type="NCBI Taxonomy" id="295108"/>
    <lineage>
        <taxon>Bacteria</taxon>
        <taxon>Pseudomonadati</taxon>
        <taxon>Pseudomonadota</taxon>
        <taxon>Gammaproteobacteria</taxon>
        <taxon>Candidatus Berkiellales</taxon>
        <taxon>Candidatus Berkiellaceae</taxon>
        <taxon>Candidatus Berkiella</taxon>
    </lineage>
</organism>
<comment type="cofactor">
    <cofactor evidence="2">
        <name>Fe cation</name>
        <dbReference type="ChEBI" id="CHEBI:24875"/>
    </cofactor>
    <text evidence="2">Binds 1 Fe cation per subunit.</text>
</comment>
<evidence type="ECO:0000256" key="3">
    <source>
        <dbReference type="RuleBase" id="RU003457"/>
    </source>
</evidence>
<dbReference type="Proteomes" id="UP000051497">
    <property type="component" value="Unassembled WGS sequence"/>
</dbReference>
<evidence type="ECO:0000313" key="7">
    <source>
        <dbReference type="EMBL" id="MCS5711021.1"/>
    </source>
</evidence>
<dbReference type="EMBL" id="LKAJ01000005">
    <property type="protein sequence ID" value="KRG21454.1"/>
    <property type="molecule type" value="Genomic_DNA"/>
</dbReference>
<evidence type="ECO:0000259" key="5">
    <source>
        <dbReference type="Pfam" id="PF05726"/>
    </source>
</evidence>
<dbReference type="CDD" id="cd02909">
    <property type="entry name" value="cupin_pirin_N"/>
    <property type="match status" value="1"/>
</dbReference>
<comment type="similarity">
    <text evidence="1 3">Belongs to the pirin family.</text>
</comment>
<evidence type="ECO:0000313" key="8">
    <source>
        <dbReference type="Proteomes" id="UP000051497"/>
    </source>
</evidence>
<dbReference type="InterPro" id="IPR011051">
    <property type="entry name" value="RmlC_Cupin_sf"/>
</dbReference>
<dbReference type="GO" id="GO:0008127">
    <property type="term" value="F:quercetin 2,3-dioxygenase activity"/>
    <property type="evidence" value="ECO:0007669"/>
    <property type="project" value="UniProtKB-EC"/>
</dbReference>
<keyword evidence="2" id="KW-0408">Iron</keyword>
<dbReference type="PATRIC" id="fig|1590043.3.peg.1665"/>
<dbReference type="CDD" id="cd02247">
    <property type="entry name" value="cupin_pirin_C"/>
    <property type="match status" value="1"/>
</dbReference>
<feature type="binding site" evidence="2">
    <location>
        <position position="63"/>
    </location>
    <ligand>
        <name>Fe cation</name>
        <dbReference type="ChEBI" id="CHEBI:24875"/>
    </ligand>
</feature>
<dbReference type="AlphaFoldDB" id="A0A0Q9YWZ6"/>
<dbReference type="InterPro" id="IPR014710">
    <property type="entry name" value="RmlC-like_jellyroll"/>
</dbReference>
<evidence type="ECO:0000259" key="4">
    <source>
        <dbReference type="Pfam" id="PF02678"/>
    </source>
</evidence>
<feature type="binding site" evidence="2">
    <location>
        <position position="109"/>
    </location>
    <ligand>
        <name>Fe cation</name>
        <dbReference type="ChEBI" id="CHEBI:24875"/>
    </ligand>
</feature>